<comment type="catalytic activity">
    <reaction evidence="1 9">
        <text>N-(5-phospho-beta-D-ribosyl)anthranilate = 1-(2-carboxyphenylamino)-1-deoxy-D-ribulose 5-phosphate</text>
        <dbReference type="Rhea" id="RHEA:21540"/>
        <dbReference type="ChEBI" id="CHEBI:18277"/>
        <dbReference type="ChEBI" id="CHEBI:58613"/>
        <dbReference type="EC" id="5.3.1.24"/>
    </reaction>
</comment>
<dbReference type="CDD" id="cd00405">
    <property type="entry name" value="PRAI"/>
    <property type="match status" value="1"/>
</dbReference>
<dbReference type="EMBL" id="NHRJ02000002">
    <property type="protein sequence ID" value="PZE21939.1"/>
    <property type="molecule type" value="Genomic_DNA"/>
</dbReference>
<evidence type="ECO:0000256" key="7">
    <source>
        <dbReference type="ARBA" id="ARBA00023141"/>
    </source>
</evidence>
<keyword evidence="5 9" id="KW-0028">Amino-acid biosynthesis</keyword>
<dbReference type="SUPFAM" id="SSF51366">
    <property type="entry name" value="Ribulose-phoshate binding barrel"/>
    <property type="match status" value="1"/>
</dbReference>
<dbReference type="AlphaFoldDB" id="A0A2W1NB62"/>
<dbReference type="InterPro" id="IPR011060">
    <property type="entry name" value="RibuloseP-bd_barrel"/>
</dbReference>
<dbReference type="PANTHER" id="PTHR42894:SF1">
    <property type="entry name" value="N-(5'-PHOSPHORIBOSYL)ANTHRANILATE ISOMERASE"/>
    <property type="match status" value="1"/>
</dbReference>
<feature type="domain" description="N-(5'phosphoribosyl) anthranilate isomerase (PRAI)" evidence="10">
    <location>
        <begin position="4"/>
        <end position="112"/>
    </location>
</feature>
<protein>
    <recommendedName>
        <fullName evidence="4 9">N-(5'-phosphoribosyl)anthranilate isomerase</fullName>
        <shortName evidence="9">PRAI</shortName>
        <ecNumber evidence="3 9">5.3.1.24</ecNumber>
    </recommendedName>
</protein>
<reference evidence="11" key="1">
    <citation type="submission" date="2018-06" db="EMBL/GenBank/DDBJ databases">
        <title>Paenibacillus xerothermodurans sp. nov. an extremely dry heat resistant spore forming bacterium isolated from the soil of Cape Canaveral, Florida.</title>
        <authorList>
            <person name="Seuylemezian A."/>
            <person name="Kaur N."/>
            <person name="Patil P."/>
            <person name="Patil P."/>
            <person name="Mayilraj S."/>
            <person name="Vaishampayan P."/>
        </authorList>
    </citation>
    <scope>NUCLEOTIDE SEQUENCE [LARGE SCALE GENOMIC DNA]</scope>
    <source>
        <strain evidence="11">ATCC 27380</strain>
    </source>
</reference>
<evidence type="ECO:0000256" key="4">
    <source>
        <dbReference type="ARBA" id="ARBA00022272"/>
    </source>
</evidence>
<dbReference type="OrthoDB" id="9786954at2"/>
<dbReference type="PANTHER" id="PTHR42894">
    <property type="entry name" value="N-(5'-PHOSPHORIBOSYL)ANTHRANILATE ISOMERASE"/>
    <property type="match status" value="1"/>
</dbReference>
<comment type="caution">
    <text evidence="11">The sequence shown here is derived from an EMBL/GenBank/DDBJ whole genome shotgun (WGS) entry which is preliminary data.</text>
</comment>
<comment type="similarity">
    <text evidence="9">Belongs to the TrpF family.</text>
</comment>
<evidence type="ECO:0000313" key="11">
    <source>
        <dbReference type="EMBL" id="PZE21939.1"/>
    </source>
</evidence>
<keyword evidence="6 9" id="KW-0822">Tryptophan biosynthesis</keyword>
<dbReference type="UniPathway" id="UPA00035">
    <property type="reaction ID" value="UER00042"/>
</dbReference>
<dbReference type="Proteomes" id="UP000214746">
    <property type="component" value="Unassembled WGS sequence"/>
</dbReference>
<evidence type="ECO:0000256" key="9">
    <source>
        <dbReference type="HAMAP-Rule" id="MF_00135"/>
    </source>
</evidence>
<proteinExistence type="inferred from homology"/>
<dbReference type="Gene3D" id="3.20.20.70">
    <property type="entry name" value="Aldolase class I"/>
    <property type="match status" value="1"/>
</dbReference>
<comment type="pathway">
    <text evidence="2 9">Amino-acid biosynthesis; L-tryptophan biosynthesis; L-tryptophan from chorismate: step 3/5.</text>
</comment>
<feature type="domain" description="N-(5'phosphoribosyl) anthranilate isomerase (PRAI)" evidence="10">
    <location>
        <begin position="158"/>
        <end position="247"/>
    </location>
</feature>
<keyword evidence="12" id="KW-1185">Reference proteome</keyword>
<evidence type="ECO:0000313" key="12">
    <source>
        <dbReference type="Proteomes" id="UP000214746"/>
    </source>
</evidence>
<evidence type="ECO:0000259" key="10">
    <source>
        <dbReference type="Pfam" id="PF00697"/>
    </source>
</evidence>
<dbReference type="Pfam" id="PF00697">
    <property type="entry name" value="PRAI"/>
    <property type="match status" value="2"/>
</dbReference>
<accession>A0A2W1NB62</accession>
<dbReference type="EC" id="5.3.1.24" evidence="3 9"/>
<dbReference type="HAMAP" id="MF_00135">
    <property type="entry name" value="PRAI"/>
    <property type="match status" value="1"/>
</dbReference>
<evidence type="ECO:0000256" key="6">
    <source>
        <dbReference type="ARBA" id="ARBA00022822"/>
    </source>
</evidence>
<name>A0A2W1NB62_PAEXE</name>
<keyword evidence="8 9" id="KW-0413">Isomerase</keyword>
<dbReference type="InterPro" id="IPR013785">
    <property type="entry name" value="Aldolase_TIM"/>
</dbReference>
<keyword evidence="7 9" id="KW-0057">Aromatic amino acid biosynthesis</keyword>
<dbReference type="InterPro" id="IPR001240">
    <property type="entry name" value="PRAI_dom"/>
</dbReference>
<dbReference type="InterPro" id="IPR044643">
    <property type="entry name" value="TrpF_fam"/>
</dbReference>
<sequence length="257" mass="27786">MSTVKICGLQQTEMVRAVLHLPIDHIGFVFAPSKRQVTPERAREMIRVLVERREAGMPVPLTVGVFVNPTQCDLTEVMEKAPLDVIQLHGQESPEQCRWVKDAFPAVRVWKVVSVAQLQVESDRRTPGERSHTVSGAAEVSSVATCATADVAAAVLEPYRHAVDGIVLDTFDPVYGGGSGKTFAWDAIPPYQEWCRANGIELLVAGGLQAGNVGALLDAYAPDGVDVSSGVETDGVKDLNKIISFVERVKQHVQCTG</sequence>
<dbReference type="GO" id="GO:0004640">
    <property type="term" value="F:phosphoribosylanthranilate isomerase activity"/>
    <property type="evidence" value="ECO:0007669"/>
    <property type="project" value="UniProtKB-UniRule"/>
</dbReference>
<evidence type="ECO:0000256" key="2">
    <source>
        <dbReference type="ARBA" id="ARBA00004664"/>
    </source>
</evidence>
<evidence type="ECO:0000256" key="5">
    <source>
        <dbReference type="ARBA" id="ARBA00022605"/>
    </source>
</evidence>
<gene>
    <name evidence="9" type="primary">trpF</name>
    <name evidence="11" type="ORF">CBW46_005930</name>
</gene>
<evidence type="ECO:0000256" key="1">
    <source>
        <dbReference type="ARBA" id="ARBA00001164"/>
    </source>
</evidence>
<evidence type="ECO:0000256" key="3">
    <source>
        <dbReference type="ARBA" id="ARBA00012572"/>
    </source>
</evidence>
<organism evidence="11 12">
    <name type="scientific">Paenibacillus xerothermodurans</name>
    <dbReference type="NCBI Taxonomy" id="1977292"/>
    <lineage>
        <taxon>Bacteria</taxon>
        <taxon>Bacillati</taxon>
        <taxon>Bacillota</taxon>
        <taxon>Bacilli</taxon>
        <taxon>Bacillales</taxon>
        <taxon>Paenibacillaceae</taxon>
        <taxon>Paenibacillus</taxon>
    </lineage>
</organism>
<evidence type="ECO:0000256" key="8">
    <source>
        <dbReference type="ARBA" id="ARBA00023235"/>
    </source>
</evidence>
<dbReference type="RefSeq" id="WP_089199081.1">
    <property type="nucleotide sequence ID" value="NZ_NHRJ02000002.1"/>
</dbReference>
<dbReference type="GO" id="GO:0000162">
    <property type="term" value="P:L-tryptophan biosynthetic process"/>
    <property type="evidence" value="ECO:0007669"/>
    <property type="project" value="UniProtKB-UniRule"/>
</dbReference>